<protein>
    <recommendedName>
        <fullName evidence="1">DUF6980 domain-containing protein</fullName>
    </recommendedName>
</protein>
<gene>
    <name evidence="2" type="ORF">PQJ73_29110</name>
</gene>
<proteinExistence type="predicted"/>
<keyword evidence="3" id="KW-1185">Reference proteome</keyword>
<feature type="domain" description="DUF6980" evidence="1">
    <location>
        <begin position="10"/>
        <end position="104"/>
    </location>
</feature>
<dbReference type="InterPro" id="IPR053918">
    <property type="entry name" value="DUF6980"/>
</dbReference>
<dbReference type="EMBL" id="JAQQLI010000089">
    <property type="protein sequence ID" value="MDC7789758.1"/>
    <property type="molecule type" value="Genomic_DNA"/>
</dbReference>
<accession>A0ABT5JJU8</accession>
<evidence type="ECO:0000259" key="1">
    <source>
        <dbReference type="Pfam" id="PF22400"/>
    </source>
</evidence>
<reference evidence="2" key="1">
    <citation type="journal article" date="2023" name="Microbiol Resour">
        <title>Genome Sequences of Rhodoplanes serenus and Two Thermotolerant Strains, Rhodoplanes tepidamans and 'Rhodoplanes cryptolactis,' Further Refine the Genus.</title>
        <authorList>
            <person name="Rayyan A.A."/>
            <person name="Kyndt J.A."/>
        </authorList>
    </citation>
    <scope>NUCLEOTIDE SEQUENCE</scope>
    <source>
        <strain evidence="2">DSM 9987</strain>
    </source>
</reference>
<sequence>MVDAPARAAHCCEQMRHQLDFSCAEHADPFDCPDALIVYADKFDEYGLIVHDGGPSYVVIAYCPWCGARLPESQRDRWFDEVEALGLDPSDTDALPEKYRSAAWRMPATNQ</sequence>
<dbReference type="Proteomes" id="UP001165652">
    <property type="component" value="Unassembled WGS sequence"/>
</dbReference>
<evidence type="ECO:0000313" key="3">
    <source>
        <dbReference type="Proteomes" id="UP001165652"/>
    </source>
</evidence>
<evidence type="ECO:0000313" key="2">
    <source>
        <dbReference type="EMBL" id="MDC7789758.1"/>
    </source>
</evidence>
<comment type="caution">
    <text evidence="2">The sequence shown here is derived from an EMBL/GenBank/DDBJ whole genome shotgun (WGS) entry which is preliminary data.</text>
</comment>
<reference evidence="2" key="2">
    <citation type="submission" date="2023-02" db="EMBL/GenBank/DDBJ databases">
        <authorList>
            <person name="Rayyan A."/>
            <person name="Meyer T."/>
            <person name="Kyndt J.A."/>
        </authorList>
    </citation>
    <scope>NUCLEOTIDE SEQUENCE</scope>
    <source>
        <strain evidence="2">DSM 9987</strain>
    </source>
</reference>
<name>A0ABT5JJU8_RHOTP</name>
<organism evidence="2 3">
    <name type="scientific">Rhodoplanes tepidamans</name>
    <name type="common">Rhodoplanes cryptolactis</name>
    <dbReference type="NCBI Taxonomy" id="200616"/>
    <lineage>
        <taxon>Bacteria</taxon>
        <taxon>Pseudomonadati</taxon>
        <taxon>Pseudomonadota</taxon>
        <taxon>Alphaproteobacteria</taxon>
        <taxon>Hyphomicrobiales</taxon>
        <taxon>Nitrobacteraceae</taxon>
        <taxon>Rhodoplanes</taxon>
    </lineage>
</organism>
<dbReference type="Pfam" id="PF22400">
    <property type="entry name" value="DUF6980"/>
    <property type="match status" value="1"/>
</dbReference>
<dbReference type="RefSeq" id="WP_272780579.1">
    <property type="nucleotide sequence ID" value="NZ_JAQQLI010000089.1"/>
</dbReference>